<dbReference type="SUPFAM" id="SSF56935">
    <property type="entry name" value="Porins"/>
    <property type="match status" value="1"/>
</dbReference>
<dbReference type="RefSeq" id="WP_138096657.1">
    <property type="nucleotide sequence ID" value="NZ_CP141191.1"/>
</dbReference>
<keyword evidence="5" id="KW-1185">Reference proteome</keyword>
<dbReference type="EMBL" id="JBEOQB010000002">
    <property type="protein sequence ID" value="MEZ0452048.1"/>
    <property type="molecule type" value="Genomic_DNA"/>
</dbReference>
<proteinExistence type="predicted"/>
<dbReference type="Proteomes" id="UP000308196">
    <property type="component" value="Chromosome"/>
</dbReference>
<evidence type="ECO:0000259" key="1">
    <source>
        <dbReference type="Pfam" id="PF14905"/>
    </source>
</evidence>
<dbReference type="GeneID" id="78461213"/>
<sequence>MELRGGNIIRFILLLSIISLFFLPGITFGQSTKKEVYGLVVDTAGRPLKGVNVHLTSSRDTLFTSTSVTGYFHFSRVLGNDIRISCSQIGLSILERSYPLYSSTTAKLDVGKLTMFPHVSLLKEIVIQKYKPIVYKQDTVQFNLDAFQFDRRALLEEALKALPNVQVSRDGSVYAFGKPISSVKVDGKKFFGGDVLTATRNLPADFVKNVQIIDFYGDEATAKGVKNTESEKVLNIVLKEDKKKITFGQATLGGGSAERYLGSIGVNRFDNGKEYSIVSSTNNTNTNLFSFGSPNGGEREREMGELADFADPTDGVNKISSVGASFSSPLSRTVNASGRYSFTQRNNYTEGNSFLQSIYKSGKGVNNSISNYEDYKIRSVDRTHKMDWDFDMKLSPKDQLKVSPKLSWSNSAGQTYKDRRLRNNSLSSTGRYGAVNSSESPAAALDLFYVRSFSKPGRKILYTFHTDFNSLDKDEELRDANSAIDSSSTEPRRTETFLKQMIRSDNQNTNLQSRLSLVEPVDLGGVLEINYDFDYTKIDANRSTYDTKDESINPILVDSLSLRYNYAFASNKVGMIYRHDLGEKVKMSFGFAVQPSELTGTSTDKAIRTSYSNVNLVPSTGLKWKFTKEEDLSIDYYGRNNQPNFYQIQPVVDNTNTQNIIIGNKDLKSEFAHSFVSKYRKSMTRHGQYLEASLAFNLVNDKIVANRTIEQNSTVQKTSYRNTEGYYDIKSYYLFTASLLSDNLQMSLNGNADYYNNISYINEKKSFGGHFLLTQAIQFRYAWNDIFEAELNGNYSLNRATFDWPVQDNITAHSGIVGLGSKAYLGKHVTMGLEVSQKFNAGYSSSWNNINPTIINAYMEYTFGRNNLGMLRFQGFDLMNQNTGISRAVVGNDILDVQNNRLARYFMLSLNIRLQKYPKKSG</sequence>
<feature type="domain" description="Outer membrane protein beta-barrel" evidence="1">
    <location>
        <begin position="453"/>
        <end position="861"/>
    </location>
</feature>
<reference evidence="2 5" key="2">
    <citation type="submission" date="2024-06" db="EMBL/GenBank/DDBJ databases">
        <title>Soil Sphingobacterium thalpophilum.</title>
        <authorList>
            <person name="Yang J."/>
            <person name="Li J."/>
        </authorList>
    </citation>
    <scope>NUCLEOTIDE SEQUENCE [LARGE SCALE GENOMIC DNA]</scope>
    <source>
        <strain evidence="2 5">22g91tb</strain>
    </source>
</reference>
<dbReference type="Proteomes" id="UP001566204">
    <property type="component" value="Unassembled WGS sequence"/>
</dbReference>
<keyword evidence="2" id="KW-0675">Receptor</keyword>
<reference evidence="3 4" key="1">
    <citation type="submission" date="2019-05" db="EMBL/GenBank/DDBJ databases">
        <authorList>
            <consortium name="Pathogen Informatics"/>
        </authorList>
    </citation>
    <scope>NUCLEOTIDE SEQUENCE [LARGE SCALE GENOMIC DNA]</scope>
    <source>
        <strain evidence="3 4">NCTC11429</strain>
    </source>
</reference>
<accession>A0A4U9UIX7</accession>
<dbReference type="AlphaFoldDB" id="A0A4U9UIX7"/>
<evidence type="ECO:0000313" key="4">
    <source>
        <dbReference type="Proteomes" id="UP000308196"/>
    </source>
</evidence>
<evidence type="ECO:0000313" key="3">
    <source>
        <dbReference type="EMBL" id="VTR29311.1"/>
    </source>
</evidence>
<dbReference type="STRING" id="1123265.GCA_000686625_03212"/>
<organism evidence="3 4">
    <name type="scientific">Sphingobacterium thalpophilum</name>
    <dbReference type="NCBI Taxonomy" id="259"/>
    <lineage>
        <taxon>Bacteria</taxon>
        <taxon>Pseudomonadati</taxon>
        <taxon>Bacteroidota</taxon>
        <taxon>Sphingobacteriia</taxon>
        <taxon>Sphingobacteriales</taxon>
        <taxon>Sphingobacteriaceae</taxon>
        <taxon>Sphingobacterium</taxon>
    </lineage>
</organism>
<protein>
    <submittedName>
        <fullName evidence="2">TonB-dependent receptor</fullName>
    </submittedName>
</protein>
<name>A0A4U9UIX7_9SPHI</name>
<dbReference type="InterPro" id="IPR008969">
    <property type="entry name" value="CarboxyPept-like_regulatory"/>
</dbReference>
<dbReference type="KEGG" id="stha:NCTC11429_00396"/>
<gene>
    <name evidence="2" type="ORF">ABTW24_10615</name>
    <name evidence="3" type="ORF">NCTC11429_00396</name>
</gene>
<dbReference type="SUPFAM" id="SSF49464">
    <property type="entry name" value="Carboxypeptidase regulatory domain-like"/>
    <property type="match status" value="1"/>
</dbReference>
<evidence type="ECO:0000313" key="5">
    <source>
        <dbReference type="Proteomes" id="UP001566204"/>
    </source>
</evidence>
<dbReference type="EMBL" id="LR590484">
    <property type="protein sequence ID" value="VTR29311.1"/>
    <property type="molecule type" value="Genomic_DNA"/>
</dbReference>
<evidence type="ECO:0000313" key="2">
    <source>
        <dbReference type="EMBL" id="MEZ0452048.1"/>
    </source>
</evidence>
<dbReference type="InterPro" id="IPR041700">
    <property type="entry name" value="OMP_b-brl_3"/>
</dbReference>
<dbReference type="Pfam" id="PF14905">
    <property type="entry name" value="OMP_b-brl_3"/>
    <property type="match status" value="1"/>
</dbReference>